<feature type="domain" description="AMP-dependent synthetase/ligase" evidence="3">
    <location>
        <begin position="66"/>
        <end position="254"/>
    </location>
</feature>
<keyword evidence="2" id="KW-0576">Peroxisome</keyword>
<accession>A0A7T8GZL1</accession>
<dbReference type="PANTHER" id="PTHR24096">
    <property type="entry name" value="LONG-CHAIN-FATTY-ACID--COA LIGASE"/>
    <property type="match status" value="1"/>
</dbReference>
<dbReference type="InterPro" id="IPR000873">
    <property type="entry name" value="AMP-dep_synth/lig_dom"/>
</dbReference>
<dbReference type="OrthoDB" id="10253869at2759"/>
<gene>
    <name evidence="4" type="ORF">FKW44_014932</name>
</gene>
<organism evidence="4 5">
    <name type="scientific">Caligus rogercresseyi</name>
    <name type="common">Sea louse</name>
    <dbReference type="NCBI Taxonomy" id="217165"/>
    <lineage>
        <taxon>Eukaryota</taxon>
        <taxon>Metazoa</taxon>
        <taxon>Ecdysozoa</taxon>
        <taxon>Arthropoda</taxon>
        <taxon>Crustacea</taxon>
        <taxon>Multicrustacea</taxon>
        <taxon>Hexanauplia</taxon>
        <taxon>Copepoda</taxon>
        <taxon>Siphonostomatoida</taxon>
        <taxon>Caligidae</taxon>
        <taxon>Caligus</taxon>
    </lineage>
</organism>
<dbReference type="AlphaFoldDB" id="A0A7T8GZL1"/>
<comment type="subcellular location">
    <subcellularLocation>
        <location evidence="1">Peroxisome</location>
    </subcellularLocation>
</comment>
<evidence type="ECO:0000313" key="5">
    <source>
        <dbReference type="Proteomes" id="UP000595437"/>
    </source>
</evidence>
<proteinExistence type="predicted"/>
<protein>
    <recommendedName>
        <fullName evidence="3">AMP-dependent synthetase/ligase domain-containing protein</fullName>
    </recommendedName>
</protein>
<evidence type="ECO:0000259" key="3">
    <source>
        <dbReference type="Pfam" id="PF00501"/>
    </source>
</evidence>
<dbReference type="EMBL" id="CP045899">
    <property type="protein sequence ID" value="QQP40775.1"/>
    <property type="molecule type" value="Genomic_DNA"/>
</dbReference>
<dbReference type="InterPro" id="IPR020845">
    <property type="entry name" value="AMP-binding_CS"/>
</dbReference>
<keyword evidence="5" id="KW-1185">Reference proteome</keyword>
<evidence type="ECO:0000256" key="1">
    <source>
        <dbReference type="ARBA" id="ARBA00004275"/>
    </source>
</evidence>
<dbReference type="PANTHER" id="PTHR24096:SF422">
    <property type="entry name" value="BCDNA.GH02901"/>
    <property type="match status" value="1"/>
</dbReference>
<dbReference type="GO" id="GO:0005777">
    <property type="term" value="C:peroxisome"/>
    <property type="evidence" value="ECO:0007669"/>
    <property type="project" value="UniProtKB-SubCell"/>
</dbReference>
<sequence>MALQFRSVLGGLRALQRHRVSSRSLYDHPIFGPPLISPEEAPHIQYSPYEDVPLPKEHYTEYVWANFESYKDREAIVCGMTGRSYTYEMLQSLSQKFGSALVRSGAKKGDVLGLVVPNIPEFVIAFMGAASVGVTLTTMNPTYRPEEIARQLENSGSRYVMTIGLFLQNIKQACEIYKGIESIIVIGMEDTPPDCTSFMQMAIFDDGSFYEKREDIQADKDILVLPYSSGTTGPPKGVALTHSCIVSNMAQVSHPKILSFGMGKKDL</sequence>
<evidence type="ECO:0000256" key="2">
    <source>
        <dbReference type="ARBA" id="ARBA00023140"/>
    </source>
</evidence>
<dbReference type="Gene3D" id="3.40.50.12780">
    <property type="entry name" value="N-terminal domain of ligase-like"/>
    <property type="match status" value="1"/>
</dbReference>
<dbReference type="SUPFAM" id="SSF56801">
    <property type="entry name" value="Acetyl-CoA synthetase-like"/>
    <property type="match status" value="1"/>
</dbReference>
<dbReference type="InterPro" id="IPR042099">
    <property type="entry name" value="ANL_N_sf"/>
</dbReference>
<dbReference type="Pfam" id="PF00501">
    <property type="entry name" value="AMP-binding"/>
    <property type="match status" value="1"/>
</dbReference>
<dbReference type="GO" id="GO:0016405">
    <property type="term" value="F:CoA-ligase activity"/>
    <property type="evidence" value="ECO:0007669"/>
    <property type="project" value="TreeGrafter"/>
</dbReference>
<dbReference type="Proteomes" id="UP000595437">
    <property type="component" value="Chromosome 10"/>
</dbReference>
<feature type="non-terminal residue" evidence="4">
    <location>
        <position position="267"/>
    </location>
</feature>
<evidence type="ECO:0000313" key="4">
    <source>
        <dbReference type="EMBL" id="QQP40775.1"/>
    </source>
</evidence>
<name>A0A7T8GZL1_CALRO</name>
<dbReference type="PROSITE" id="PS00455">
    <property type="entry name" value="AMP_BINDING"/>
    <property type="match status" value="1"/>
</dbReference>
<reference evidence="5" key="1">
    <citation type="submission" date="2021-01" db="EMBL/GenBank/DDBJ databases">
        <title>Caligus Genome Assembly.</title>
        <authorList>
            <person name="Gallardo-Escarate C."/>
        </authorList>
    </citation>
    <scope>NUCLEOTIDE SEQUENCE [LARGE SCALE GENOMIC DNA]</scope>
</reference>